<name>A0ABN8PJR8_9CNID</name>
<dbReference type="PANTHER" id="PTHR22918:SF1">
    <property type="entry name" value="FIBRONECTIN TYPE-II DOMAIN-CONTAINING PROTEIN"/>
    <property type="match status" value="1"/>
</dbReference>
<dbReference type="InterPro" id="IPR051666">
    <property type="entry name" value="SP_Capacitation_Regulator"/>
</dbReference>
<proteinExistence type="inferred from homology"/>
<dbReference type="Proteomes" id="UP001159427">
    <property type="component" value="Unassembled WGS sequence"/>
</dbReference>
<evidence type="ECO:0000256" key="4">
    <source>
        <dbReference type="ARBA" id="ARBA00022737"/>
    </source>
</evidence>
<dbReference type="InterPro" id="IPR013806">
    <property type="entry name" value="Kringle-like"/>
</dbReference>
<dbReference type="Pfam" id="PF00040">
    <property type="entry name" value="fn2"/>
    <property type="match status" value="6"/>
</dbReference>
<feature type="domain" description="Fibronectin type-II" evidence="7">
    <location>
        <begin position="329"/>
        <end position="373"/>
    </location>
</feature>
<sequence>GKCCRIPFKYRGVTFNSCTSADYHRPWCSLDPVYKGRWDNCSKFNLTPLKHDFSVYFKVTLSLYQKHSVFWFIALPVTRTSPTVCPQQTTSGKCCSIPFKYRGVTFNSCTSADYHILWCSLDPVYKGRWGNCSKFNLTELRHDFSLYCKVTLSLYQKHSVFCFIALPVTRTSPTVCPQQTTSGKCCSIPFKYRGVTFNSCTSADYHRPWCSLDPVYKGRWDNCTSGKCCSIPFKYRGVTFNSCTSADYHRPWCSLDPVYKGRWDNCITTTAPTVCPEKTTSGKCCSLPFTYKGVTYNSCTSVNYNRPWCSLDSVYKGRWGNCLCFPKKTSGQCCSIPFKYKQVTFNSCTTADYNRPWCSLDPVYKGRWGICREY</sequence>
<keyword evidence="9" id="KW-1185">Reference proteome</keyword>
<dbReference type="SMART" id="SM00059">
    <property type="entry name" value="FN2"/>
    <property type="match status" value="6"/>
</dbReference>
<evidence type="ECO:0000256" key="3">
    <source>
        <dbReference type="ARBA" id="ARBA00022525"/>
    </source>
</evidence>
<evidence type="ECO:0000313" key="8">
    <source>
        <dbReference type="EMBL" id="CAH3143085.1"/>
    </source>
</evidence>
<feature type="domain" description="Fibronectin type-II" evidence="7">
    <location>
        <begin position="1"/>
        <end position="43"/>
    </location>
</feature>
<evidence type="ECO:0000256" key="5">
    <source>
        <dbReference type="ARBA" id="ARBA00023157"/>
    </source>
</evidence>
<protein>
    <recommendedName>
        <fullName evidence="7">Fibronectin type-II domain-containing protein</fullName>
    </recommendedName>
</protein>
<reference evidence="8 9" key="1">
    <citation type="submission" date="2022-05" db="EMBL/GenBank/DDBJ databases">
        <authorList>
            <consortium name="Genoscope - CEA"/>
            <person name="William W."/>
        </authorList>
    </citation>
    <scope>NUCLEOTIDE SEQUENCE [LARGE SCALE GENOMIC DNA]</scope>
</reference>
<dbReference type="InterPro" id="IPR036943">
    <property type="entry name" value="FN_type2_sf"/>
</dbReference>
<feature type="domain" description="Fibronectin type-II" evidence="7">
    <location>
        <begin position="90"/>
        <end position="134"/>
    </location>
</feature>
<feature type="domain" description="Fibronectin type-II" evidence="7">
    <location>
        <begin position="280"/>
        <end position="324"/>
    </location>
</feature>
<evidence type="ECO:0000259" key="7">
    <source>
        <dbReference type="PROSITE" id="PS51092"/>
    </source>
</evidence>
<comment type="caution">
    <text evidence="6">Lacks conserved residue(s) required for the propagation of feature annotation.</text>
</comment>
<comment type="caution">
    <text evidence="8">The sequence shown here is derived from an EMBL/GenBank/DDBJ whole genome shotgun (WGS) entry which is preliminary data.</text>
</comment>
<feature type="domain" description="Fibronectin type-II" evidence="7">
    <location>
        <begin position="181"/>
        <end position="225"/>
    </location>
</feature>
<comment type="subcellular location">
    <subcellularLocation>
        <location evidence="1">Secreted</location>
    </subcellularLocation>
</comment>
<keyword evidence="3" id="KW-0964">Secreted</keyword>
<comment type="similarity">
    <text evidence="2">Belongs to the seminal plasma protein family.</text>
</comment>
<evidence type="ECO:0000313" key="9">
    <source>
        <dbReference type="Proteomes" id="UP001159427"/>
    </source>
</evidence>
<feature type="domain" description="Fibronectin type-II" evidence="7">
    <location>
        <begin position="224"/>
        <end position="268"/>
    </location>
</feature>
<keyword evidence="5" id="KW-1015">Disulfide bond</keyword>
<keyword evidence="4" id="KW-0677">Repeat</keyword>
<evidence type="ECO:0000256" key="2">
    <source>
        <dbReference type="ARBA" id="ARBA00010011"/>
    </source>
</evidence>
<dbReference type="EMBL" id="CALNXI010000847">
    <property type="protein sequence ID" value="CAH3143085.1"/>
    <property type="molecule type" value="Genomic_DNA"/>
</dbReference>
<dbReference type="SUPFAM" id="SSF57440">
    <property type="entry name" value="Kringle-like"/>
    <property type="match status" value="6"/>
</dbReference>
<dbReference type="PROSITE" id="PS51092">
    <property type="entry name" value="FN2_2"/>
    <property type="match status" value="6"/>
</dbReference>
<dbReference type="PANTHER" id="PTHR22918">
    <property type="entry name" value="SEMINAL PLASMA PROTEIN"/>
    <property type="match status" value="1"/>
</dbReference>
<organism evidence="8 9">
    <name type="scientific">Porites evermanni</name>
    <dbReference type="NCBI Taxonomy" id="104178"/>
    <lineage>
        <taxon>Eukaryota</taxon>
        <taxon>Metazoa</taxon>
        <taxon>Cnidaria</taxon>
        <taxon>Anthozoa</taxon>
        <taxon>Hexacorallia</taxon>
        <taxon>Scleractinia</taxon>
        <taxon>Fungiina</taxon>
        <taxon>Poritidae</taxon>
        <taxon>Porites</taxon>
    </lineage>
</organism>
<accession>A0ABN8PJR8</accession>
<dbReference type="InterPro" id="IPR000562">
    <property type="entry name" value="FN_type2_dom"/>
</dbReference>
<evidence type="ECO:0000256" key="1">
    <source>
        <dbReference type="ARBA" id="ARBA00004613"/>
    </source>
</evidence>
<gene>
    <name evidence="8" type="ORF">PEVE_00042701</name>
</gene>
<dbReference type="Gene3D" id="2.10.10.10">
    <property type="entry name" value="Fibronectin, type II, collagen-binding"/>
    <property type="match status" value="6"/>
</dbReference>
<feature type="non-terminal residue" evidence="8">
    <location>
        <position position="1"/>
    </location>
</feature>
<evidence type="ECO:0000256" key="6">
    <source>
        <dbReference type="PROSITE-ProRule" id="PRU00479"/>
    </source>
</evidence>